<accession>A0ABP9GEN1</accession>
<sequence length="89" mass="10478">MTNRKNNTNIVKNKTMDLINRALEFEKTKMRSLSTSDRVKLSREAKTLILDLNEIYKVKKDEKIMDIMKRLTAIKRKVEKRLKGKPLTA</sequence>
<protein>
    <recommendedName>
        <fullName evidence="3">Aspartyl-phosphate phosphatase Spo0E family protein</fullName>
    </recommendedName>
</protein>
<keyword evidence="2" id="KW-1185">Reference proteome</keyword>
<proteinExistence type="predicted"/>
<comment type="caution">
    <text evidence="1">The sequence shown here is derived from an EMBL/GenBank/DDBJ whole genome shotgun (WGS) entry which is preliminary data.</text>
</comment>
<evidence type="ECO:0000313" key="2">
    <source>
        <dbReference type="Proteomes" id="UP001501302"/>
    </source>
</evidence>
<evidence type="ECO:0008006" key="3">
    <source>
        <dbReference type="Google" id="ProtNLM"/>
    </source>
</evidence>
<gene>
    <name evidence="1" type="ORF">GCM10023314_11780</name>
</gene>
<dbReference type="EMBL" id="BAABJJ010000013">
    <property type="protein sequence ID" value="GAA4940616.1"/>
    <property type="molecule type" value="Genomic_DNA"/>
</dbReference>
<dbReference type="Proteomes" id="UP001501302">
    <property type="component" value="Unassembled WGS sequence"/>
</dbReference>
<organism evidence="1 2">
    <name type="scientific">Algibacter agarivorans</name>
    <dbReference type="NCBI Taxonomy" id="1109741"/>
    <lineage>
        <taxon>Bacteria</taxon>
        <taxon>Pseudomonadati</taxon>
        <taxon>Bacteroidota</taxon>
        <taxon>Flavobacteriia</taxon>
        <taxon>Flavobacteriales</taxon>
        <taxon>Flavobacteriaceae</taxon>
        <taxon>Algibacter</taxon>
    </lineage>
</organism>
<reference evidence="2" key="1">
    <citation type="journal article" date="2019" name="Int. J. Syst. Evol. Microbiol.">
        <title>The Global Catalogue of Microorganisms (GCM) 10K type strain sequencing project: providing services to taxonomists for standard genome sequencing and annotation.</title>
        <authorList>
            <consortium name="The Broad Institute Genomics Platform"/>
            <consortium name="The Broad Institute Genome Sequencing Center for Infectious Disease"/>
            <person name="Wu L."/>
            <person name="Ma J."/>
        </authorList>
    </citation>
    <scope>NUCLEOTIDE SEQUENCE [LARGE SCALE GENOMIC DNA]</scope>
    <source>
        <strain evidence="2">JCM 18285</strain>
    </source>
</reference>
<evidence type="ECO:0000313" key="1">
    <source>
        <dbReference type="EMBL" id="GAA4940616.1"/>
    </source>
</evidence>
<name>A0ABP9GEN1_9FLAO</name>